<keyword evidence="2" id="KW-1185">Reference proteome</keyword>
<gene>
    <name evidence="1" type="ORF">JG688_00016510</name>
</gene>
<sequence>MKDLYRRRNLPLPPEYGEGMTALFSGLKPLEAERDQSGDACESGKRPPHVFEIRDAVHVDSSTRRWWLCPLIPSNAMEPNVPIKVRRDHSNVALGVCRRQRRYCATQDNNNKTRR</sequence>
<reference evidence="1" key="1">
    <citation type="submission" date="2021-01" db="EMBL/GenBank/DDBJ databases">
        <title>Phytophthora aleatoria, a newly-described species from Pinus radiata is distinct from Phytophthora cactorum isolates based on comparative genomics.</title>
        <authorList>
            <person name="Mcdougal R."/>
            <person name="Panda P."/>
            <person name="Williams N."/>
            <person name="Studholme D.J."/>
        </authorList>
    </citation>
    <scope>NUCLEOTIDE SEQUENCE</scope>
    <source>
        <strain evidence="1">NZFS 4037</strain>
    </source>
</reference>
<accession>A0A8J5LW61</accession>
<name>A0A8J5LW61_9STRA</name>
<dbReference type="Proteomes" id="UP000709295">
    <property type="component" value="Unassembled WGS sequence"/>
</dbReference>
<proteinExistence type="predicted"/>
<dbReference type="EMBL" id="JAENGY010002081">
    <property type="protein sequence ID" value="KAG6945528.1"/>
    <property type="molecule type" value="Genomic_DNA"/>
</dbReference>
<comment type="caution">
    <text evidence="1">The sequence shown here is derived from an EMBL/GenBank/DDBJ whole genome shotgun (WGS) entry which is preliminary data.</text>
</comment>
<organism evidence="1 2">
    <name type="scientific">Phytophthora aleatoria</name>
    <dbReference type="NCBI Taxonomy" id="2496075"/>
    <lineage>
        <taxon>Eukaryota</taxon>
        <taxon>Sar</taxon>
        <taxon>Stramenopiles</taxon>
        <taxon>Oomycota</taxon>
        <taxon>Peronosporomycetes</taxon>
        <taxon>Peronosporales</taxon>
        <taxon>Peronosporaceae</taxon>
        <taxon>Phytophthora</taxon>
    </lineage>
</organism>
<evidence type="ECO:0000313" key="1">
    <source>
        <dbReference type="EMBL" id="KAG6945528.1"/>
    </source>
</evidence>
<evidence type="ECO:0000313" key="2">
    <source>
        <dbReference type="Proteomes" id="UP000709295"/>
    </source>
</evidence>
<protein>
    <submittedName>
        <fullName evidence="1">Uncharacterized protein</fullName>
    </submittedName>
</protein>
<dbReference type="AlphaFoldDB" id="A0A8J5LW61"/>